<dbReference type="Pfam" id="PF02812">
    <property type="entry name" value="ELFV_dehydrog_N"/>
    <property type="match status" value="1"/>
</dbReference>
<dbReference type="SMART" id="SM00839">
    <property type="entry name" value="ELFV_dehydrog"/>
    <property type="match status" value="1"/>
</dbReference>
<dbReference type="SUPFAM" id="SSF51735">
    <property type="entry name" value="NAD(P)-binding Rossmann-fold domains"/>
    <property type="match status" value="1"/>
</dbReference>
<accession>A0A4Y8AR12</accession>
<keyword evidence="5" id="KW-1185">Reference proteome</keyword>
<dbReference type="PANTHER" id="PTHR11606:SF13">
    <property type="entry name" value="GLUTAMATE DEHYDROGENASE 1, MITOCHONDRIAL"/>
    <property type="match status" value="1"/>
</dbReference>
<dbReference type="GO" id="GO:0004352">
    <property type="term" value="F:glutamate dehydrogenase (NAD+) activity"/>
    <property type="evidence" value="ECO:0007669"/>
    <property type="project" value="TreeGrafter"/>
</dbReference>
<dbReference type="InterPro" id="IPR006097">
    <property type="entry name" value="Glu/Leu/Phe/Val/Trp_DH_dimer"/>
</dbReference>
<dbReference type="Gene3D" id="3.40.50.10860">
    <property type="entry name" value="Leucine Dehydrogenase, chain A, domain 1"/>
    <property type="match status" value="1"/>
</dbReference>
<dbReference type="Proteomes" id="UP000298517">
    <property type="component" value="Unassembled WGS sequence"/>
</dbReference>
<organism evidence="4 5">
    <name type="scientific">Gramella jeungdoensis</name>
    <dbReference type="NCBI Taxonomy" id="708091"/>
    <lineage>
        <taxon>Bacteria</taxon>
        <taxon>Pseudomonadati</taxon>
        <taxon>Bacteroidota</taxon>
        <taxon>Flavobacteriia</taxon>
        <taxon>Flavobacteriales</taxon>
        <taxon>Flavobacteriaceae</taxon>
        <taxon>Christiangramia</taxon>
    </lineage>
</organism>
<protein>
    <submittedName>
        <fullName evidence="4">Amino acid dehydrogenase</fullName>
    </submittedName>
</protein>
<evidence type="ECO:0000256" key="1">
    <source>
        <dbReference type="ARBA" id="ARBA00006382"/>
    </source>
</evidence>
<name>A0A4Y8AR12_9FLAO</name>
<evidence type="ECO:0000259" key="3">
    <source>
        <dbReference type="SMART" id="SM00839"/>
    </source>
</evidence>
<dbReference type="Gene3D" id="3.40.50.720">
    <property type="entry name" value="NAD(P)-binding Rossmann-like Domain"/>
    <property type="match status" value="1"/>
</dbReference>
<gene>
    <name evidence="4" type="ORF">E2488_09150</name>
</gene>
<dbReference type="GO" id="GO:0006538">
    <property type="term" value="P:L-glutamate catabolic process"/>
    <property type="evidence" value="ECO:0007669"/>
    <property type="project" value="TreeGrafter"/>
</dbReference>
<keyword evidence="2" id="KW-0560">Oxidoreductase</keyword>
<dbReference type="InterPro" id="IPR036291">
    <property type="entry name" value="NAD(P)-bd_dom_sf"/>
</dbReference>
<dbReference type="InterPro" id="IPR046346">
    <property type="entry name" value="Aminoacid_DH-like_N_sf"/>
</dbReference>
<dbReference type="InterPro" id="IPR006096">
    <property type="entry name" value="Glu/Leu/Phe/Val/Trp_DH_C"/>
</dbReference>
<evidence type="ECO:0000313" key="5">
    <source>
        <dbReference type="Proteomes" id="UP000298517"/>
    </source>
</evidence>
<dbReference type="EMBL" id="SNQI01000003">
    <property type="protein sequence ID" value="TEW73645.1"/>
    <property type="molecule type" value="Genomic_DNA"/>
</dbReference>
<comment type="caution">
    <text evidence="4">The sequence shown here is derived from an EMBL/GenBank/DDBJ whole genome shotgun (WGS) entry which is preliminary data.</text>
</comment>
<sequence>MSSLIKEFEQTPPEIVFEWKDKELGAEGWVVINSLKGGAAGGGTRMRKGLNRNEVESLAKTMEIKFTVSGPKIGGAKSGINFDPKNPKKAEVLKRWYKVIMPLLKNYYGTGGDLNIDELVEVIPITESYGLSHPQEGVVNGFFSMEISKHKDKIERLQYGVSKQVTDKKYIPTTTNNYKIADLITGYGVSEAIKHYYNIWGGKIEEKRAIVQGWGNVGAAAGFYLANYGVKIVGIVDYNGGLINTEGFNIQEIEALLASKKSLKEQTTFIDFETIMRQIWSVGAEIFIPAAGSRMVEKSQLDTMIANGLEVISCGANVPFNDAEIFMGNILSEMDKKIAILPDFIANCGMARVFAFLMENEGEITDEILFKDTSNVIKDALQKTYEVCPKGINLTEKSLDIAIKELQNRK</sequence>
<evidence type="ECO:0000313" key="4">
    <source>
        <dbReference type="EMBL" id="TEW73645.1"/>
    </source>
</evidence>
<reference evidence="4 5" key="1">
    <citation type="journal article" date="2011" name="J. Microbiol.">
        <title>Gramella jeungdoensis sp. nov., isolated from a solar saltern in Korea.</title>
        <authorList>
            <person name="Joung Y."/>
            <person name="Kim H."/>
            <person name="Jang T."/>
            <person name="Ahn T.S."/>
            <person name="Joh K."/>
        </authorList>
    </citation>
    <scope>NUCLEOTIDE SEQUENCE [LARGE SCALE GENOMIC DNA]</scope>
    <source>
        <strain evidence="4 5">KCTC 23123</strain>
    </source>
</reference>
<dbReference type="AlphaFoldDB" id="A0A4Y8AR12"/>
<proteinExistence type="inferred from homology"/>
<feature type="domain" description="Glutamate/phenylalanine/leucine/valine/L-tryptophan dehydrogenase C-terminal" evidence="3">
    <location>
        <begin position="181"/>
        <end position="410"/>
    </location>
</feature>
<comment type="similarity">
    <text evidence="1">Belongs to the Glu/Leu/Phe/Val dehydrogenases family.</text>
</comment>
<dbReference type="SUPFAM" id="SSF53223">
    <property type="entry name" value="Aminoacid dehydrogenase-like, N-terminal domain"/>
    <property type="match status" value="1"/>
</dbReference>
<evidence type="ECO:0000256" key="2">
    <source>
        <dbReference type="ARBA" id="ARBA00023002"/>
    </source>
</evidence>
<dbReference type="RefSeq" id="WP_134248046.1">
    <property type="nucleotide sequence ID" value="NZ_SNQI01000003.1"/>
</dbReference>
<dbReference type="Pfam" id="PF00208">
    <property type="entry name" value="ELFV_dehydrog"/>
    <property type="match status" value="1"/>
</dbReference>
<dbReference type="PANTHER" id="PTHR11606">
    <property type="entry name" value="GLUTAMATE DEHYDROGENASE"/>
    <property type="match status" value="1"/>
</dbReference>
<dbReference type="OrthoDB" id="9803297at2"/>